<dbReference type="AlphaFoldDB" id="A0AAJ5C1B8"/>
<evidence type="ECO:0000313" key="1">
    <source>
        <dbReference type="EMBL" id="SNV53847.1"/>
    </source>
</evidence>
<protein>
    <submittedName>
        <fullName evidence="1">Uncharacterized protein</fullName>
    </submittedName>
</protein>
<reference evidence="1 2" key="1">
    <citation type="submission" date="2017-06" db="EMBL/GenBank/DDBJ databases">
        <authorList>
            <consortium name="Pathogen Informatics"/>
        </authorList>
    </citation>
    <scope>NUCLEOTIDE SEQUENCE [LARGE SCALE GENOMIC DNA]</scope>
    <source>
        <strain evidence="1 2">NCTC12149</strain>
    </source>
</reference>
<proteinExistence type="predicted"/>
<name>A0AAJ5C1B8_9SPHI</name>
<dbReference type="Proteomes" id="UP000215355">
    <property type="component" value="Chromosome 1"/>
</dbReference>
<dbReference type="KEGG" id="smiz:4412673_02977"/>
<sequence>MVFYESIIYKKTSFVDENIQIFKYDIVNENRLVLLY</sequence>
<evidence type="ECO:0000313" key="2">
    <source>
        <dbReference type="Proteomes" id="UP000215355"/>
    </source>
</evidence>
<dbReference type="EMBL" id="LT906468">
    <property type="protein sequence ID" value="SNV53847.1"/>
    <property type="molecule type" value="Genomic_DNA"/>
</dbReference>
<accession>A0AAJ5C1B8</accession>
<gene>
    <name evidence="1" type="ORF">SAMEA4412673_02977</name>
</gene>
<organism evidence="1 2">
    <name type="scientific">Sphingobacterium mizutaii</name>
    <dbReference type="NCBI Taxonomy" id="1010"/>
    <lineage>
        <taxon>Bacteria</taxon>
        <taxon>Pseudomonadati</taxon>
        <taxon>Bacteroidota</taxon>
        <taxon>Sphingobacteriia</taxon>
        <taxon>Sphingobacteriales</taxon>
        <taxon>Sphingobacteriaceae</taxon>
        <taxon>Sphingobacterium</taxon>
    </lineage>
</organism>